<dbReference type="SUPFAM" id="SSF51445">
    <property type="entry name" value="(Trans)glycosidases"/>
    <property type="match status" value="1"/>
</dbReference>
<evidence type="ECO:0000313" key="5">
    <source>
        <dbReference type="Proteomes" id="UP000799444"/>
    </source>
</evidence>
<dbReference type="Gene3D" id="3.20.20.80">
    <property type="entry name" value="Glycosidases"/>
    <property type="match status" value="1"/>
</dbReference>
<dbReference type="FunFam" id="3.20.20.80:FF:000159">
    <property type="entry name" value="Class V chitinase, putative"/>
    <property type="match status" value="1"/>
</dbReference>
<dbReference type="GO" id="GO:0008061">
    <property type="term" value="F:chitin binding"/>
    <property type="evidence" value="ECO:0007669"/>
    <property type="project" value="InterPro"/>
</dbReference>
<dbReference type="PROSITE" id="PS51910">
    <property type="entry name" value="GH18_2"/>
    <property type="match status" value="1"/>
</dbReference>
<dbReference type="Pfam" id="PF00704">
    <property type="entry name" value="Glyco_hydro_18"/>
    <property type="match status" value="1"/>
</dbReference>
<dbReference type="SMART" id="SM00636">
    <property type="entry name" value="Glyco_18"/>
    <property type="match status" value="1"/>
</dbReference>
<evidence type="ECO:0000256" key="2">
    <source>
        <dbReference type="SAM" id="SignalP"/>
    </source>
</evidence>
<dbReference type="InterPro" id="IPR050314">
    <property type="entry name" value="Glycosyl_Hydrlase_18"/>
</dbReference>
<evidence type="ECO:0000313" key="4">
    <source>
        <dbReference type="EMBL" id="KAF2728943.1"/>
    </source>
</evidence>
<keyword evidence="4" id="KW-0378">Hydrolase</keyword>
<dbReference type="AlphaFoldDB" id="A0A9P4QKD9"/>
<dbReference type="PANTHER" id="PTHR11177">
    <property type="entry name" value="CHITINASE"/>
    <property type="match status" value="1"/>
</dbReference>
<evidence type="ECO:0000259" key="3">
    <source>
        <dbReference type="PROSITE" id="PS51910"/>
    </source>
</evidence>
<dbReference type="EC" id="3.2.1.14" evidence="1"/>
<dbReference type="Proteomes" id="UP000799444">
    <property type="component" value="Unassembled WGS sequence"/>
</dbReference>
<protein>
    <recommendedName>
        <fullName evidence="1">chitinase</fullName>
        <ecNumber evidence="1">3.2.1.14</ecNumber>
    </recommendedName>
</protein>
<keyword evidence="2" id="KW-0732">Signal</keyword>
<dbReference type="InterPro" id="IPR011583">
    <property type="entry name" value="Chitinase_II/V-like_cat"/>
</dbReference>
<organism evidence="4 5">
    <name type="scientific">Polyplosphaeria fusca</name>
    <dbReference type="NCBI Taxonomy" id="682080"/>
    <lineage>
        <taxon>Eukaryota</taxon>
        <taxon>Fungi</taxon>
        <taxon>Dikarya</taxon>
        <taxon>Ascomycota</taxon>
        <taxon>Pezizomycotina</taxon>
        <taxon>Dothideomycetes</taxon>
        <taxon>Pleosporomycetidae</taxon>
        <taxon>Pleosporales</taxon>
        <taxon>Tetraplosphaeriaceae</taxon>
        <taxon>Polyplosphaeria</taxon>
    </lineage>
</organism>
<feature type="domain" description="GH18" evidence="3">
    <location>
        <begin position="27"/>
        <end position="383"/>
    </location>
</feature>
<name>A0A9P4QKD9_9PLEO</name>
<keyword evidence="5" id="KW-1185">Reference proteome</keyword>
<comment type="caution">
    <text evidence="4">The sequence shown here is derived from an EMBL/GenBank/DDBJ whole genome shotgun (WGS) entry which is preliminary data.</text>
</comment>
<proteinExistence type="predicted"/>
<sequence>MLSYKQILVYVSLFLRVALAATGGPQLRNVMYLTGQHPIVPPAPQVSSVTHVILAFMRSATFNDANPNEWPLFTTVNATRDKFAPGTKIMIAIGGWGDTQGFADAARTAQTRTLFAENIARMVSATGADGVDIDWEYPGGNGADYKTTPNPTKAWEIPAYPLLLSTIRSALPAPKLISAAVPGLPRDMLAFTPHTLPSLLPSLSFLNIMTYDLMNRRDAVTAHHTGVQSSLRALDAYHAAGVPYEDMNLGFAFYVKWFETAVDGGCDVQAIGCRAALMEDPATGEDLGRAGAFAWHDEVPGQLDASFTRAMGYGVYDEEGGGQYFWDGEEGVWWSWDTPEAILRKFPAVVERRGVGGVFAWGLGEDGDGWVHLDALNEGVEGWRKRRENEGGERDEL</sequence>
<dbReference type="GO" id="GO:0008843">
    <property type="term" value="F:endochitinase activity"/>
    <property type="evidence" value="ECO:0007669"/>
    <property type="project" value="UniProtKB-EC"/>
</dbReference>
<dbReference type="InterPro" id="IPR017853">
    <property type="entry name" value="GH"/>
</dbReference>
<reference evidence="4" key="1">
    <citation type="journal article" date="2020" name="Stud. Mycol.">
        <title>101 Dothideomycetes genomes: a test case for predicting lifestyles and emergence of pathogens.</title>
        <authorList>
            <person name="Haridas S."/>
            <person name="Albert R."/>
            <person name="Binder M."/>
            <person name="Bloem J."/>
            <person name="Labutti K."/>
            <person name="Salamov A."/>
            <person name="Andreopoulos B."/>
            <person name="Baker S."/>
            <person name="Barry K."/>
            <person name="Bills G."/>
            <person name="Bluhm B."/>
            <person name="Cannon C."/>
            <person name="Castanera R."/>
            <person name="Culley D."/>
            <person name="Daum C."/>
            <person name="Ezra D."/>
            <person name="Gonzalez J."/>
            <person name="Henrissat B."/>
            <person name="Kuo A."/>
            <person name="Liang C."/>
            <person name="Lipzen A."/>
            <person name="Lutzoni F."/>
            <person name="Magnuson J."/>
            <person name="Mondo S."/>
            <person name="Nolan M."/>
            <person name="Ohm R."/>
            <person name="Pangilinan J."/>
            <person name="Park H.-J."/>
            <person name="Ramirez L."/>
            <person name="Alfaro M."/>
            <person name="Sun H."/>
            <person name="Tritt A."/>
            <person name="Yoshinaga Y."/>
            <person name="Zwiers L.-H."/>
            <person name="Turgeon B."/>
            <person name="Goodwin S."/>
            <person name="Spatafora J."/>
            <person name="Crous P."/>
            <person name="Grigoriev I."/>
        </authorList>
    </citation>
    <scope>NUCLEOTIDE SEQUENCE</scope>
    <source>
        <strain evidence="4">CBS 125425</strain>
    </source>
</reference>
<dbReference type="PANTHER" id="PTHR11177:SF378">
    <property type="entry name" value="CHITINASE"/>
    <property type="match status" value="1"/>
</dbReference>
<dbReference type="GO" id="GO:0005576">
    <property type="term" value="C:extracellular region"/>
    <property type="evidence" value="ECO:0007669"/>
    <property type="project" value="TreeGrafter"/>
</dbReference>
<dbReference type="GO" id="GO:0006032">
    <property type="term" value="P:chitin catabolic process"/>
    <property type="evidence" value="ECO:0007669"/>
    <property type="project" value="TreeGrafter"/>
</dbReference>
<dbReference type="InterPro" id="IPR001223">
    <property type="entry name" value="Glyco_hydro18_cat"/>
</dbReference>
<feature type="signal peptide" evidence="2">
    <location>
        <begin position="1"/>
        <end position="20"/>
    </location>
</feature>
<evidence type="ECO:0000256" key="1">
    <source>
        <dbReference type="ARBA" id="ARBA00012729"/>
    </source>
</evidence>
<dbReference type="EMBL" id="ML996261">
    <property type="protein sequence ID" value="KAF2728943.1"/>
    <property type="molecule type" value="Genomic_DNA"/>
</dbReference>
<dbReference type="OrthoDB" id="73875at2759"/>
<feature type="chain" id="PRO_5040415802" description="chitinase" evidence="2">
    <location>
        <begin position="21"/>
        <end position="397"/>
    </location>
</feature>
<gene>
    <name evidence="4" type="ORF">EJ04DRAFT_503221</name>
</gene>
<accession>A0A9P4QKD9</accession>
<dbReference type="GO" id="GO:0005975">
    <property type="term" value="P:carbohydrate metabolic process"/>
    <property type="evidence" value="ECO:0007669"/>
    <property type="project" value="InterPro"/>
</dbReference>